<evidence type="ECO:0000313" key="1">
    <source>
        <dbReference type="EMBL" id="CAI6338176.1"/>
    </source>
</evidence>
<protein>
    <submittedName>
        <fullName evidence="1">Uncharacterized protein</fullName>
    </submittedName>
</protein>
<keyword evidence="2" id="KW-1185">Reference proteome</keyword>
<accession>A0A9W4UL37</accession>
<reference evidence="1" key="1">
    <citation type="submission" date="2023-01" db="EMBL/GenBank/DDBJ databases">
        <authorList>
            <person name="Van Ghelder C."/>
            <person name="Rancurel C."/>
        </authorList>
    </citation>
    <scope>NUCLEOTIDE SEQUENCE</scope>
    <source>
        <strain evidence="1">CNCM I-4278</strain>
    </source>
</reference>
<name>A0A9W4UL37_9PLEO</name>
<organism evidence="1 2">
    <name type="scientific">Periconia digitata</name>
    <dbReference type="NCBI Taxonomy" id="1303443"/>
    <lineage>
        <taxon>Eukaryota</taxon>
        <taxon>Fungi</taxon>
        <taxon>Dikarya</taxon>
        <taxon>Ascomycota</taxon>
        <taxon>Pezizomycotina</taxon>
        <taxon>Dothideomycetes</taxon>
        <taxon>Pleosporomycetidae</taxon>
        <taxon>Pleosporales</taxon>
        <taxon>Massarineae</taxon>
        <taxon>Periconiaceae</taxon>
        <taxon>Periconia</taxon>
    </lineage>
</organism>
<sequence>MSLPFALSVTTPCTAPPYSLPQRRLGPLIAVNIAYSSGHVGLRTQGQLTAPSLQTSILGPALLALAICVLLPIP</sequence>
<dbReference type="AlphaFoldDB" id="A0A9W4UL37"/>
<comment type="caution">
    <text evidence="1">The sequence shown here is derived from an EMBL/GenBank/DDBJ whole genome shotgun (WGS) entry which is preliminary data.</text>
</comment>
<dbReference type="EMBL" id="CAOQHR010000008">
    <property type="protein sequence ID" value="CAI6338176.1"/>
    <property type="molecule type" value="Genomic_DNA"/>
</dbReference>
<evidence type="ECO:0000313" key="2">
    <source>
        <dbReference type="Proteomes" id="UP001152607"/>
    </source>
</evidence>
<gene>
    <name evidence="1" type="ORF">PDIGIT_LOCUS11302</name>
</gene>
<proteinExistence type="predicted"/>
<dbReference type="Proteomes" id="UP001152607">
    <property type="component" value="Unassembled WGS sequence"/>
</dbReference>